<proteinExistence type="predicted"/>
<dbReference type="EMBL" id="BOLY01000007">
    <property type="protein sequence ID" value="GIZ47393.1"/>
    <property type="molecule type" value="Genomic_DNA"/>
</dbReference>
<organism evidence="1 2">
    <name type="scientific">Cercospora kikuchii</name>
    <dbReference type="NCBI Taxonomy" id="84275"/>
    <lineage>
        <taxon>Eukaryota</taxon>
        <taxon>Fungi</taxon>
        <taxon>Dikarya</taxon>
        <taxon>Ascomycota</taxon>
        <taxon>Pezizomycotina</taxon>
        <taxon>Dothideomycetes</taxon>
        <taxon>Dothideomycetidae</taxon>
        <taxon>Mycosphaerellales</taxon>
        <taxon>Mycosphaerellaceae</taxon>
        <taxon>Cercospora</taxon>
    </lineage>
</organism>
<sequence length="252" mass="29607">MVIHKDGVAIRDWKWYHNHRHVPLHRISLPAIWNDKETFAARGWQWFLDHGGASVVPIHRVYEGDEELVDPWKKNETEAEAARPRDVNDVLIQMVRIAEHLKRRGHHVKSWANVRIRLRDEDLCIAPGITCIEAQLVVKHAEVFPGLHTWTEGCFLDGRLGTMEDDIEFAKDVLKSHGRLPPYFWLEEEAIAAKIKVRRTMINKRHRDGSPRTKLEKSFVALASYWEKVRKEPPNSLNRYQEGMRFKRIFQC</sequence>
<evidence type="ECO:0000313" key="2">
    <source>
        <dbReference type="Proteomes" id="UP000825890"/>
    </source>
</evidence>
<dbReference type="OrthoDB" id="10586716at2759"/>
<dbReference type="AlphaFoldDB" id="A0A9P3CR42"/>
<gene>
    <name evidence="1" type="ORF">CKM354_001048600</name>
</gene>
<keyword evidence="2" id="KW-1185">Reference proteome</keyword>
<dbReference type="GeneID" id="68296061"/>
<accession>A0A9P3CR42</accession>
<evidence type="ECO:0000313" key="1">
    <source>
        <dbReference type="EMBL" id="GIZ47393.1"/>
    </source>
</evidence>
<name>A0A9P3CR42_9PEZI</name>
<dbReference type="RefSeq" id="XP_044661880.1">
    <property type="nucleotide sequence ID" value="XM_044805945.1"/>
</dbReference>
<dbReference type="Proteomes" id="UP000825890">
    <property type="component" value="Unassembled WGS sequence"/>
</dbReference>
<protein>
    <submittedName>
        <fullName evidence="1">Uncharacterized protein</fullName>
    </submittedName>
</protein>
<comment type="caution">
    <text evidence="1">The sequence shown here is derived from an EMBL/GenBank/DDBJ whole genome shotgun (WGS) entry which is preliminary data.</text>
</comment>
<reference evidence="1 2" key="1">
    <citation type="submission" date="2021-01" db="EMBL/GenBank/DDBJ databases">
        <title>Cercospora kikuchii MAFF 305040 whole genome shotgun sequence.</title>
        <authorList>
            <person name="Kashiwa T."/>
            <person name="Suzuki T."/>
        </authorList>
    </citation>
    <scope>NUCLEOTIDE SEQUENCE [LARGE SCALE GENOMIC DNA]</scope>
    <source>
        <strain evidence="1 2">MAFF 305040</strain>
    </source>
</reference>